<feature type="domain" description="EthD" evidence="1">
    <location>
        <begin position="58"/>
        <end position="153"/>
    </location>
</feature>
<gene>
    <name evidence="2" type="ORF">DKG75_15350</name>
</gene>
<dbReference type="OrthoDB" id="6369070at2"/>
<organism evidence="2 3">
    <name type="scientific">Zavarzinia compransoris</name>
    <dbReference type="NCBI Taxonomy" id="1264899"/>
    <lineage>
        <taxon>Bacteria</taxon>
        <taxon>Pseudomonadati</taxon>
        <taxon>Pseudomonadota</taxon>
        <taxon>Alphaproteobacteria</taxon>
        <taxon>Rhodospirillales</taxon>
        <taxon>Zavarziniaceae</taxon>
        <taxon>Zavarzinia</taxon>
    </lineage>
</organism>
<accession>A0A317DZP8</accession>
<dbReference type="AlphaFoldDB" id="A0A317DZP8"/>
<evidence type="ECO:0000313" key="2">
    <source>
        <dbReference type="EMBL" id="PWR19832.1"/>
    </source>
</evidence>
<proteinExistence type="predicted"/>
<dbReference type="Proteomes" id="UP000246077">
    <property type="component" value="Unassembled WGS sequence"/>
</dbReference>
<dbReference type="NCBIfam" id="TIGR02118">
    <property type="entry name" value="EthD family reductase"/>
    <property type="match status" value="1"/>
</dbReference>
<keyword evidence="3" id="KW-1185">Reference proteome</keyword>
<sequence>MEAAFDRGGLADQDLVKRAVFDHRHGEQSRAALDDNKKKIRPGANRNMIKLMVCMRRQPGMSRRDFQHYWRQVHGPMAIERAATLGIRRYVQNVTVHEEISSALAATRGTTEPYDGIDSLYWDSVEAMLNHLSTPEGGRAASELFLDHINFIDYPNSPIFIGEEVDLVGGAV</sequence>
<protein>
    <submittedName>
        <fullName evidence="2">EthD family reductase</fullName>
    </submittedName>
</protein>
<evidence type="ECO:0000259" key="1">
    <source>
        <dbReference type="Pfam" id="PF07110"/>
    </source>
</evidence>
<reference evidence="3" key="1">
    <citation type="submission" date="2018-05" db="EMBL/GenBank/DDBJ databases">
        <title>Zavarzinia sp. HR-AS.</title>
        <authorList>
            <person name="Lee Y."/>
            <person name="Jeon C.O."/>
        </authorList>
    </citation>
    <scope>NUCLEOTIDE SEQUENCE [LARGE SCALE GENOMIC DNA]</scope>
    <source>
        <strain evidence="3">DSM 1231</strain>
    </source>
</reference>
<evidence type="ECO:0000313" key="3">
    <source>
        <dbReference type="Proteomes" id="UP000246077"/>
    </source>
</evidence>
<dbReference type="Gene3D" id="3.30.70.100">
    <property type="match status" value="1"/>
</dbReference>
<dbReference type="InterPro" id="IPR009799">
    <property type="entry name" value="EthD_dom"/>
</dbReference>
<dbReference type="SUPFAM" id="SSF54909">
    <property type="entry name" value="Dimeric alpha+beta barrel"/>
    <property type="match status" value="1"/>
</dbReference>
<dbReference type="EMBL" id="QGLF01000004">
    <property type="protein sequence ID" value="PWR19832.1"/>
    <property type="molecule type" value="Genomic_DNA"/>
</dbReference>
<dbReference type="GO" id="GO:0016491">
    <property type="term" value="F:oxidoreductase activity"/>
    <property type="evidence" value="ECO:0007669"/>
    <property type="project" value="InterPro"/>
</dbReference>
<dbReference type="Pfam" id="PF07110">
    <property type="entry name" value="EthD"/>
    <property type="match status" value="1"/>
</dbReference>
<comment type="caution">
    <text evidence="2">The sequence shown here is derived from an EMBL/GenBank/DDBJ whole genome shotgun (WGS) entry which is preliminary data.</text>
</comment>
<dbReference type="InterPro" id="IPR011008">
    <property type="entry name" value="Dimeric_a/b-barrel"/>
</dbReference>
<name>A0A317DZP8_9PROT</name>